<comment type="caution">
    <text evidence="2">The sequence shown here is derived from an EMBL/GenBank/DDBJ whole genome shotgun (WGS) entry which is preliminary data.</text>
</comment>
<proteinExistence type="predicted"/>
<accession>A0A9X7I8Y7</accession>
<reference evidence="2 3" key="1">
    <citation type="submission" date="2017-09" db="EMBL/GenBank/DDBJ databases">
        <title>Bacterial strain isolated from the female urinary microbiota.</title>
        <authorList>
            <person name="Thomas-White K."/>
            <person name="Kumar N."/>
            <person name="Forster S."/>
            <person name="Putonti C."/>
            <person name="Lawley T."/>
            <person name="Wolfe A.J."/>
        </authorList>
    </citation>
    <scope>NUCLEOTIDE SEQUENCE [LARGE SCALE GENOMIC DNA]</scope>
    <source>
        <strain evidence="2 3">UMB0411</strain>
    </source>
</reference>
<dbReference type="Proteomes" id="UP000235293">
    <property type="component" value="Unassembled WGS sequence"/>
</dbReference>
<dbReference type="EMBL" id="PNGY01000001">
    <property type="protein sequence ID" value="PMC54726.1"/>
    <property type="molecule type" value="Genomic_DNA"/>
</dbReference>
<protein>
    <submittedName>
        <fullName evidence="2">Uncharacterized protein</fullName>
    </submittedName>
</protein>
<name>A0A9X7I8Y7_9BIFI</name>
<organism evidence="2 3">
    <name type="scientific">Gardnerella swidsinskii</name>
    <dbReference type="NCBI Taxonomy" id="2792979"/>
    <lineage>
        <taxon>Bacteria</taxon>
        <taxon>Bacillati</taxon>
        <taxon>Actinomycetota</taxon>
        <taxon>Actinomycetes</taxon>
        <taxon>Bifidobacteriales</taxon>
        <taxon>Bifidobacteriaceae</taxon>
        <taxon>Gardnerella</taxon>
    </lineage>
</organism>
<evidence type="ECO:0000313" key="3">
    <source>
        <dbReference type="Proteomes" id="UP000235293"/>
    </source>
</evidence>
<gene>
    <name evidence="2" type="ORF">CJ213_00835</name>
</gene>
<feature type="region of interest" description="Disordered" evidence="1">
    <location>
        <begin position="1"/>
        <end position="37"/>
    </location>
</feature>
<evidence type="ECO:0000256" key="1">
    <source>
        <dbReference type="SAM" id="MobiDB-lite"/>
    </source>
</evidence>
<feature type="compositionally biased region" description="Basic and acidic residues" evidence="1">
    <location>
        <begin position="19"/>
        <end position="37"/>
    </location>
</feature>
<dbReference type="AlphaFoldDB" id="A0A9X7I8Y7"/>
<sequence length="196" mass="22167">MKIDFADAYGMDDNDYSDDELKDKSSKTKKNNDEDPPHVFCRPRISLPVYEGEVSVGFSRECLKYHVGMCYFDSRDEQAFVNLALKTCQIACIAADISRGRPISPAMSQLLTKSCITKLTNMWKLMDEYFTDNNDSETRSAVRSFPAVPSLFNGMLVSPNHFEGVVRICAGPVKYWASLSLELKNNRWICTYADLG</sequence>
<dbReference type="RefSeq" id="WP_004108888.1">
    <property type="nucleotide sequence ID" value="NZ_CP083176.1"/>
</dbReference>
<dbReference type="GeneID" id="95681623"/>
<evidence type="ECO:0000313" key="2">
    <source>
        <dbReference type="EMBL" id="PMC54726.1"/>
    </source>
</evidence>